<dbReference type="EMBL" id="AWUE01022732">
    <property type="protein sequence ID" value="OMO56518.1"/>
    <property type="molecule type" value="Genomic_DNA"/>
</dbReference>
<dbReference type="Proteomes" id="UP000187203">
    <property type="component" value="Unassembled WGS sequence"/>
</dbReference>
<name>A0A1R3GEK7_9ROSI</name>
<comment type="caution">
    <text evidence="1">The sequence shown here is derived from an EMBL/GenBank/DDBJ whole genome shotgun (WGS) entry which is preliminary data.</text>
</comment>
<keyword evidence="2" id="KW-1185">Reference proteome</keyword>
<organism evidence="1 2">
    <name type="scientific">Corchorus olitorius</name>
    <dbReference type="NCBI Taxonomy" id="93759"/>
    <lineage>
        <taxon>Eukaryota</taxon>
        <taxon>Viridiplantae</taxon>
        <taxon>Streptophyta</taxon>
        <taxon>Embryophyta</taxon>
        <taxon>Tracheophyta</taxon>
        <taxon>Spermatophyta</taxon>
        <taxon>Magnoliopsida</taxon>
        <taxon>eudicotyledons</taxon>
        <taxon>Gunneridae</taxon>
        <taxon>Pentapetalae</taxon>
        <taxon>rosids</taxon>
        <taxon>malvids</taxon>
        <taxon>Malvales</taxon>
        <taxon>Malvaceae</taxon>
        <taxon>Grewioideae</taxon>
        <taxon>Apeibeae</taxon>
        <taxon>Corchorus</taxon>
    </lineage>
</organism>
<gene>
    <name evidence="1" type="ORF">COLO4_35623</name>
</gene>
<evidence type="ECO:0000313" key="1">
    <source>
        <dbReference type="EMBL" id="OMO56518.1"/>
    </source>
</evidence>
<dbReference type="OrthoDB" id="202825at2759"/>
<proteinExistence type="predicted"/>
<evidence type="ECO:0000313" key="2">
    <source>
        <dbReference type="Proteomes" id="UP000187203"/>
    </source>
</evidence>
<accession>A0A1R3GEK7</accession>
<sequence>MQGDSSCSSERATVRGEILLLLLFFSSKTNDELCGFEGKKIRVFKGGTVNLCGSVQFSEESGEFEREVPRESPDSMHHFPPLALTNFPVSLCEIVGMIRISRSMWQNELAILLSR</sequence>
<dbReference type="AlphaFoldDB" id="A0A1R3GEK7"/>
<protein>
    <submittedName>
        <fullName evidence="1">Uncharacterized protein</fullName>
    </submittedName>
</protein>
<reference evidence="2" key="1">
    <citation type="submission" date="2013-09" db="EMBL/GenBank/DDBJ databases">
        <title>Corchorus olitorius genome sequencing.</title>
        <authorList>
            <person name="Alam M."/>
            <person name="Haque M.S."/>
            <person name="Islam M.S."/>
            <person name="Emdad E.M."/>
            <person name="Islam M.M."/>
            <person name="Ahmed B."/>
            <person name="Halim A."/>
            <person name="Hossen Q.M.M."/>
            <person name="Hossain M.Z."/>
            <person name="Ahmed R."/>
            <person name="Khan M.M."/>
            <person name="Islam R."/>
            <person name="Rashid M.M."/>
            <person name="Khan S.A."/>
            <person name="Rahman M.S."/>
            <person name="Alam M."/>
            <person name="Yahiya A.S."/>
            <person name="Khan M.S."/>
            <person name="Azam M.S."/>
            <person name="Haque T."/>
            <person name="Lashkar M.Z.H."/>
            <person name="Akhand A.I."/>
            <person name="Morshed G."/>
            <person name="Roy S."/>
            <person name="Uddin K.S."/>
            <person name="Rabeya T."/>
            <person name="Hossain A.S."/>
            <person name="Chowdhury A."/>
            <person name="Snigdha A.R."/>
            <person name="Mortoza M.S."/>
            <person name="Matin S.A."/>
            <person name="Hoque S.M.E."/>
            <person name="Islam M.K."/>
            <person name="Roy D.K."/>
            <person name="Haider R."/>
            <person name="Moosa M.M."/>
            <person name="Elias S.M."/>
            <person name="Hasan A.M."/>
            <person name="Jahan S."/>
            <person name="Shafiuddin M."/>
            <person name="Mahmood N."/>
            <person name="Shommy N.S."/>
        </authorList>
    </citation>
    <scope>NUCLEOTIDE SEQUENCE [LARGE SCALE GENOMIC DNA]</scope>
    <source>
        <strain evidence="2">cv. O-4</strain>
    </source>
</reference>